<feature type="domain" description="Ionotropic glutamate receptor L-glutamate and glycine-binding" evidence="13">
    <location>
        <begin position="11"/>
        <end position="115"/>
    </location>
</feature>
<comment type="caution">
    <text evidence="14">The sequence shown here is derived from an EMBL/GenBank/DDBJ whole genome shotgun (WGS) entry which is preliminary data.</text>
</comment>
<name>A0ABQ8J771_DERPT</name>
<accession>A0ABQ8J771</accession>
<proteinExistence type="predicted"/>
<dbReference type="Gene3D" id="1.10.287.70">
    <property type="match status" value="1"/>
</dbReference>
<dbReference type="InterPro" id="IPR019594">
    <property type="entry name" value="Glu/Gly-bd"/>
</dbReference>
<evidence type="ECO:0000256" key="6">
    <source>
        <dbReference type="ARBA" id="ARBA00023065"/>
    </source>
</evidence>
<evidence type="ECO:0000256" key="12">
    <source>
        <dbReference type="SAM" id="Phobius"/>
    </source>
</evidence>
<evidence type="ECO:0000256" key="11">
    <source>
        <dbReference type="ARBA" id="ARBA00023303"/>
    </source>
</evidence>
<protein>
    <recommendedName>
        <fullName evidence="13">Ionotropic glutamate receptor L-glutamate and glycine-binding domain-containing protein</fullName>
    </recommendedName>
</protein>
<evidence type="ECO:0000313" key="15">
    <source>
        <dbReference type="Proteomes" id="UP000887458"/>
    </source>
</evidence>
<keyword evidence="11" id="KW-0407">Ion channel</keyword>
<feature type="transmembrane region" description="Helical" evidence="12">
    <location>
        <begin position="548"/>
        <end position="569"/>
    </location>
</feature>
<evidence type="ECO:0000256" key="1">
    <source>
        <dbReference type="ARBA" id="ARBA00004651"/>
    </source>
</evidence>
<evidence type="ECO:0000256" key="4">
    <source>
        <dbReference type="ARBA" id="ARBA00022692"/>
    </source>
</evidence>
<dbReference type="Pfam" id="PF10613">
    <property type="entry name" value="Lig_chan-Glu_bd"/>
    <property type="match status" value="1"/>
</dbReference>
<keyword evidence="4 12" id="KW-0812">Transmembrane</keyword>
<evidence type="ECO:0000259" key="13">
    <source>
        <dbReference type="Pfam" id="PF10613"/>
    </source>
</evidence>
<dbReference type="PANTHER" id="PTHR42643:SF30">
    <property type="entry name" value="IONOTROPIC RECEPTOR 40A-RELATED"/>
    <property type="match status" value="1"/>
</dbReference>
<keyword evidence="9" id="KW-0325">Glycoprotein</keyword>
<evidence type="ECO:0000256" key="9">
    <source>
        <dbReference type="ARBA" id="ARBA00023180"/>
    </source>
</evidence>
<keyword evidence="6" id="KW-0406">Ion transport</keyword>
<keyword evidence="3" id="KW-1003">Cell membrane</keyword>
<keyword evidence="8" id="KW-0675">Receptor</keyword>
<feature type="transmembrane region" description="Helical" evidence="12">
    <location>
        <begin position="159"/>
        <end position="179"/>
    </location>
</feature>
<reference evidence="14 15" key="2">
    <citation type="journal article" date="2022" name="Mol. Biol. Evol.">
        <title>Comparative Genomics Reveals Insights into the Divergent Evolution of Astigmatic Mites and Household Pest Adaptations.</title>
        <authorList>
            <person name="Xiong Q."/>
            <person name="Wan A.T."/>
            <person name="Liu X."/>
            <person name="Fung C.S."/>
            <person name="Xiao X."/>
            <person name="Malainual N."/>
            <person name="Hou J."/>
            <person name="Wang L."/>
            <person name="Wang M."/>
            <person name="Yang K.Y."/>
            <person name="Cui Y."/>
            <person name="Leung E.L."/>
            <person name="Nong W."/>
            <person name="Shin S.K."/>
            <person name="Au S.W."/>
            <person name="Jeong K.Y."/>
            <person name="Chew F.T."/>
            <person name="Hui J.H."/>
            <person name="Leung T.F."/>
            <person name="Tungtrongchitr A."/>
            <person name="Zhong N."/>
            <person name="Liu Z."/>
            <person name="Tsui S.K."/>
        </authorList>
    </citation>
    <scope>NUCLEOTIDE SEQUENCE [LARGE SCALE GENOMIC DNA]</scope>
    <source>
        <strain evidence="14">Derp</strain>
    </source>
</reference>
<evidence type="ECO:0000256" key="2">
    <source>
        <dbReference type="ARBA" id="ARBA00022448"/>
    </source>
</evidence>
<sequence length="789" mass="92590">MTKLNLAGQQFRVGFNVGVPFLRMSGWNETNHSYKNIDGIDSWILRILMEYYNITFQLNNCYGQYGIKNENGTSWTGLIGKIVRNEIDIGIGGVMLSQERYDSINFLHSYWITHYTFATTKSTYDTNLFKFLQPFQMEIWYCLIILLLSTWIIDQIFKYFIRSNSNLIIITLMLLIQRPYRKRNLNSSDKLWIFIFSIISLIIVNHYSGNLGSMLTIRDMIEINSIDQLADECQQRKIIPLVLKNSIGMKFLQQISHTDNHLNKIRNSLQSINNYKEGMDLITTNNKQKRLALIGDRERLLFGQLRFGYYLPPEQEQTFFFSSYFSMAIRLKFEYRKQFDIVLLILKESGFINHWRILLAMFIFIVEIFKYAPPTTDIYGWDESIQAYRHVYGIDPFVLNLLARYFNFTYQLIDCHGDYGSPLPNGSLSGAIGRLARNEFDLGIGGFAVTYERFNVVKFLNSHLFDQYTFAMAKITTIPDFDIFFKPFESIVWLCLLITLILSCLLYLAIKYLMPFKHINLILISLNMLLQQSYPIRKGHQIINSAKIWLFSFAFMSIVLLNIYQSYLFSILTITKSNEIDNIEKLAESCRKHQTIPYTIKNNLILSKYVKFVKNHEDGIKMIQKSDSIAFISSRIRLSFDQQYLGPDQFYLPMESQDTKFLTVVGAIICRTTFKYQNEFNRIISHIMSYGIIEKIKKQEFEQIRNKNPRIRPSIESSNHNDDDNFNEIIIDHVHHITKISLKRLRIIFLLHGLGMILAICCFIIEYFGRNILSIWINSNIHHKIKMLA</sequence>
<comment type="subcellular location">
    <subcellularLocation>
        <location evidence="1">Cell membrane</location>
        <topology evidence="1">Multi-pass membrane protein</topology>
    </subcellularLocation>
</comment>
<feature type="transmembrane region" description="Helical" evidence="12">
    <location>
        <begin position="491"/>
        <end position="510"/>
    </location>
</feature>
<evidence type="ECO:0000256" key="7">
    <source>
        <dbReference type="ARBA" id="ARBA00023136"/>
    </source>
</evidence>
<dbReference type="PANTHER" id="PTHR42643">
    <property type="entry name" value="IONOTROPIC RECEPTOR 20A-RELATED"/>
    <property type="match status" value="1"/>
</dbReference>
<evidence type="ECO:0000313" key="14">
    <source>
        <dbReference type="EMBL" id="KAH9418385.1"/>
    </source>
</evidence>
<reference evidence="14 15" key="1">
    <citation type="journal article" date="2018" name="J. Allergy Clin. Immunol.">
        <title>High-quality assembly of Dermatophagoides pteronyssinus genome and transcriptome reveals a wide range of novel allergens.</title>
        <authorList>
            <person name="Liu X.Y."/>
            <person name="Yang K.Y."/>
            <person name="Wang M.Q."/>
            <person name="Kwok J.S."/>
            <person name="Zeng X."/>
            <person name="Yang Z."/>
            <person name="Xiao X.J."/>
            <person name="Lau C.P."/>
            <person name="Li Y."/>
            <person name="Huang Z.M."/>
            <person name="Ba J.G."/>
            <person name="Yim A.K."/>
            <person name="Ouyang C.Y."/>
            <person name="Ngai S.M."/>
            <person name="Chan T.F."/>
            <person name="Leung E.L."/>
            <person name="Liu L."/>
            <person name="Liu Z.G."/>
            <person name="Tsui S.K."/>
        </authorList>
    </citation>
    <scope>NUCLEOTIDE SEQUENCE [LARGE SCALE GENOMIC DNA]</scope>
    <source>
        <strain evidence="14">Derp</strain>
    </source>
</reference>
<dbReference type="SUPFAM" id="SSF53850">
    <property type="entry name" value="Periplasmic binding protein-like II"/>
    <property type="match status" value="2"/>
</dbReference>
<dbReference type="Gene3D" id="3.40.190.10">
    <property type="entry name" value="Periplasmic binding protein-like II"/>
    <property type="match status" value="2"/>
</dbReference>
<evidence type="ECO:0000256" key="5">
    <source>
        <dbReference type="ARBA" id="ARBA00022989"/>
    </source>
</evidence>
<keyword evidence="2" id="KW-0813">Transport</keyword>
<dbReference type="Proteomes" id="UP000887458">
    <property type="component" value="Unassembled WGS sequence"/>
</dbReference>
<keyword evidence="10" id="KW-1071">Ligand-gated ion channel</keyword>
<gene>
    <name evidence="14" type="ORF">DERP_010254</name>
</gene>
<organism evidence="14 15">
    <name type="scientific">Dermatophagoides pteronyssinus</name>
    <name type="common">European house dust mite</name>
    <dbReference type="NCBI Taxonomy" id="6956"/>
    <lineage>
        <taxon>Eukaryota</taxon>
        <taxon>Metazoa</taxon>
        <taxon>Ecdysozoa</taxon>
        <taxon>Arthropoda</taxon>
        <taxon>Chelicerata</taxon>
        <taxon>Arachnida</taxon>
        <taxon>Acari</taxon>
        <taxon>Acariformes</taxon>
        <taxon>Sarcoptiformes</taxon>
        <taxon>Astigmata</taxon>
        <taxon>Psoroptidia</taxon>
        <taxon>Analgoidea</taxon>
        <taxon>Pyroglyphidae</taxon>
        <taxon>Dermatophagoidinae</taxon>
        <taxon>Dermatophagoides</taxon>
    </lineage>
</organism>
<evidence type="ECO:0000256" key="3">
    <source>
        <dbReference type="ARBA" id="ARBA00022475"/>
    </source>
</evidence>
<keyword evidence="15" id="KW-1185">Reference proteome</keyword>
<evidence type="ECO:0000256" key="10">
    <source>
        <dbReference type="ARBA" id="ARBA00023286"/>
    </source>
</evidence>
<dbReference type="InterPro" id="IPR052192">
    <property type="entry name" value="Insect_Ionotropic_Sensory_Rcpt"/>
</dbReference>
<keyword evidence="5 12" id="KW-1133">Transmembrane helix</keyword>
<feature type="transmembrane region" description="Helical" evidence="12">
    <location>
        <begin position="137"/>
        <end position="153"/>
    </location>
</feature>
<keyword evidence="7 12" id="KW-0472">Membrane</keyword>
<dbReference type="EMBL" id="NJHN03000064">
    <property type="protein sequence ID" value="KAH9418385.1"/>
    <property type="molecule type" value="Genomic_DNA"/>
</dbReference>
<feature type="transmembrane region" description="Helical" evidence="12">
    <location>
        <begin position="747"/>
        <end position="768"/>
    </location>
</feature>
<evidence type="ECO:0000256" key="8">
    <source>
        <dbReference type="ARBA" id="ARBA00023170"/>
    </source>
</evidence>
<feature type="transmembrane region" description="Helical" evidence="12">
    <location>
        <begin position="191"/>
        <end position="208"/>
    </location>
</feature>